<gene>
    <name evidence="1" type="ORF">ORAREDHAP_LOCUS4948</name>
</gene>
<accession>A0A6J5W338</accession>
<protein>
    <submittedName>
        <fullName evidence="1">Uncharacterized protein</fullName>
    </submittedName>
</protein>
<keyword evidence="2" id="KW-1185">Reference proteome</keyword>
<dbReference type="EMBL" id="CAEKKB010000001">
    <property type="protein sequence ID" value="CAB4294392.1"/>
    <property type="molecule type" value="Genomic_DNA"/>
</dbReference>
<sequence length="128" mass="14605">MEKVVDACGTKLKRKGTVTCTKCWQQGHNKSNCANQPQDPPPGTYIDKRCFGATNMANTSSPMPTPKQKLPSFNFNQSKTIRRFKLSESKAIRRFQLSESKAIRRFQLNQSMEATRVCTLQEKFQEVN</sequence>
<dbReference type="Proteomes" id="UP000507245">
    <property type="component" value="Unassembled WGS sequence"/>
</dbReference>
<name>A0A6J5W338_PRUAR</name>
<evidence type="ECO:0000313" key="2">
    <source>
        <dbReference type="Proteomes" id="UP000507245"/>
    </source>
</evidence>
<reference evidence="2" key="1">
    <citation type="journal article" date="2020" name="Genome Biol.">
        <title>Gamete binning: chromosome-level and haplotype-resolved genome assembly enabled by high-throughput single-cell sequencing of gamete genomes.</title>
        <authorList>
            <person name="Campoy J.A."/>
            <person name="Sun H."/>
            <person name="Goel M."/>
            <person name="Jiao W.-B."/>
            <person name="Folz-Donahue K."/>
            <person name="Wang N."/>
            <person name="Rubio M."/>
            <person name="Liu C."/>
            <person name="Kukat C."/>
            <person name="Ruiz D."/>
            <person name="Huettel B."/>
            <person name="Schneeberger K."/>
        </authorList>
    </citation>
    <scope>NUCLEOTIDE SEQUENCE [LARGE SCALE GENOMIC DNA]</scope>
    <source>
        <strain evidence="2">cv. Rojo Pasion</strain>
    </source>
</reference>
<organism evidence="1 2">
    <name type="scientific">Prunus armeniaca</name>
    <name type="common">Apricot</name>
    <name type="synonym">Armeniaca vulgaris</name>
    <dbReference type="NCBI Taxonomy" id="36596"/>
    <lineage>
        <taxon>Eukaryota</taxon>
        <taxon>Viridiplantae</taxon>
        <taxon>Streptophyta</taxon>
        <taxon>Embryophyta</taxon>
        <taxon>Tracheophyta</taxon>
        <taxon>Spermatophyta</taxon>
        <taxon>Magnoliopsida</taxon>
        <taxon>eudicotyledons</taxon>
        <taxon>Gunneridae</taxon>
        <taxon>Pentapetalae</taxon>
        <taxon>rosids</taxon>
        <taxon>fabids</taxon>
        <taxon>Rosales</taxon>
        <taxon>Rosaceae</taxon>
        <taxon>Amygdaloideae</taxon>
        <taxon>Amygdaleae</taxon>
        <taxon>Prunus</taxon>
    </lineage>
</organism>
<dbReference type="AlphaFoldDB" id="A0A6J5W338"/>
<dbReference type="OrthoDB" id="10646765at2759"/>
<proteinExistence type="predicted"/>
<evidence type="ECO:0000313" key="1">
    <source>
        <dbReference type="EMBL" id="CAB4294392.1"/>
    </source>
</evidence>